<evidence type="ECO:0008006" key="3">
    <source>
        <dbReference type="Google" id="ProtNLM"/>
    </source>
</evidence>
<evidence type="ECO:0000313" key="2">
    <source>
        <dbReference type="Proteomes" id="UP000002281"/>
    </source>
</evidence>
<dbReference type="Ensembl" id="ENSECAT00000120128.1">
    <property type="protein sequence ID" value="ENSECAP00000066788.1"/>
    <property type="gene ID" value="ENSECAG00000056676.1"/>
</dbReference>
<reference evidence="1" key="3">
    <citation type="submission" date="2025-09" db="UniProtKB">
        <authorList>
            <consortium name="Ensembl"/>
        </authorList>
    </citation>
    <scope>IDENTIFICATION</scope>
    <source>
        <strain evidence="1">Thoroughbred</strain>
    </source>
</reference>
<dbReference type="Proteomes" id="UP000002281">
    <property type="component" value="Chromosome 9"/>
</dbReference>
<dbReference type="GeneTree" id="ENSGT01150000286925"/>
<proteinExistence type="predicted"/>
<reference evidence="1 2" key="1">
    <citation type="journal article" date="2009" name="Science">
        <title>Genome sequence, comparative analysis, and population genetics of the domestic horse.</title>
        <authorList>
            <consortium name="Broad Institute Genome Sequencing Platform"/>
            <consortium name="Broad Institute Whole Genome Assembly Team"/>
            <person name="Wade C.M."/>
            <person name="Giulotto E."/>
            <person name="Sigurdsson S."/>
            <person name="Zoli M."/>
            <person name="Gnerre S."/>
            <person name="Imsland F."/>
            <person name="Lear T.L."/>
            <person name="Adelson D.L."/>
            <person name="Bailey E."/>
            <person name="Bellone R.R."/>
            <person name="Bloecker H."/>
            <person name="Distl O."/>
            <person name="Edgar R.C."/>
            <person name="Garber M."/>
            <person name="Leeb T."/>
            <person name="Mauceli E."/>
            <person name="MacLeod J.N."/>
            <person name="Penedo M.C.T."/>
            <person name="Raison J.M."/>
            <person name="Sharpe T."/>
            <person name="Vogel J."/>
            <person name="Andersson L."/>
            <person name="Antczak D.F."/>
            <person name="Biagi T."/>
            <person name="Binns M.M."/>
            <person name="Chowdhary B.P."/>
            <person name="Coleman S.J."/>
            <person name="Della Valle G."/>
            <person name="Fryc S."/>
            <person name="Guerin G."/>
            <person name="Hasegawa T."/>
            <person name="Hill E.W."/>
            <person name="Jurka J."/>
            <person name="Kiialainen A."/>
            <person name="Lindgren G."/>
            <person name="Liu J."/>
            <person name="Magnani E."/>
            <person name="Mickelson J.R."/>
            <person name="Murray J."/>
            <person name="Nergadze S.G."/>
            <person name="Onofrio R."/>
            <person name="Pedroni S."/>
            <person name="Piras M.F."/>
            <person name="Raudsepp T."/>
            <person name="Rocchi M."/>
            <person name="Roeed K.H."/>
            <person name="Ryder O.A."/>
            <person name="Searle S."/>
            <person name="Skow L."/>
            <person name="Swinburne J.E."/>
            <person name="Syvaenen A.C."/>
            <person name="Tozaki T."/>
            <person name="Valberg S.J."/>
            <person name="Vaudin M."/>
            <person name="White J.R."/>
            <person name="Zody M.C."/>
            <person name="Lander E.S."/>
            <person name="Lindblad-Toh K."/>
        </authorList>
    </citation>
    <scope>NUCLEOTIDE SEQUENCE [LARGE SCALE GENOMIC DNA]</scope>
    <source>
        <strain evidence="1 2">Thoroughbred</strain>
    </source>
</reference>
<evidence type="ECO:0000313" key="1">
    <source>
        <dbReference type="Ensembl" id="ENSECAP00000066788.1"/>
    </source>
</evidence>
<reference evidence="1" key="2">
    <citation type="submission" date="2025-08" db="UniProtKB">
        <authorList>
            <consortium name="Ensembl"/>
        </authorList>
    </citation>
    <scope>IDENTIFICATION</scope>
    <source>
        <strain evidence="1">Thoroughbred</strain>
    </source>
</reference>
<accession>A0A9L0RY39</accession>
<dbReference type="PANTHER" id="PTHR19446">
    <property type="entry name" value="REVERSE TRANSCRIPTASES"/>
    <property type="match status" value="1"/>
</dbReference>
<protein>
    <recommendedName>
        <fullName evidence="3">Reverse transcriptase domain-containing protein</fullName>
    </recommendedName>
</protein>
<keyword evidence="2" id="KW-1185">Reference proteome</keyword>
<organism evidence="1 2">
    <name type="scientific">Equus caballus</name>
    <name type="common">Horse</name>
    <dbReference type="NCBI Taxonomy" id="9796"/>
    <lineage>
        <taxon>Eukaryota</taxon>
        <taxon>Metazoa</taxon>
        <taxon>Chordata</taxon>
        <taxon>Craniata</taxon>
        <taxon>Vertebrata</taxon>
        <taxon>Euteleostomi</taxon>
        <taxon>Mammalia</taxon>
        <taxon>Eutheria</taxon>
        <taxon>Laurasiatheria</taxon>
        <taxon>Perissodactyla</taxon>
        <taxon>Equidae</taxon>
        <taxon>Equus</taxon>
    </lineage>
</organism>
<sequence length="187" mass="22025">MSILPKAIYRFSAIPIKIPMTFLTEIKERIQKFLWNSKRPRIAKAILRKKHKAGGITISDFKRYYKTIVIKTAGYWHKNRQIDQWIRIESPEIKTHICGQLIFDKGAKNIRWGKGSLFNKWCWENWTAPCKRMKVDHYIAPYTKVNSKWIKDLNVGPETIKLLEENRGNTLFYIRLATSCQILCLPG</sequence>
<name>A0A9L0RY39_HORSE</name>
<dbReference type="AlphaFoldDB" id="A0A9L0RY39"/>